<dbReference type="GO" id="GO:0006152">
    <property type="term" value="P:purine nucleoside catabolic process"/>
    <property type="evidence" value="ECO:0007669"/>
    <property type="project" value="TreeGrafter"/>
</dbReference>
<dbReference type="PROSITE" id="PS01247">
    <property type="entry name" value="IUNH"/>
    <property type="match status" value="1"/>
</dbReference>
<dbReference type="InterPro" id="IPR036452">
    <property type="entry name" value="Ribo_hydro-like"/>
</dbReference>
<organism evidence="4 5">
    <name type="scientific">Kaistia soli DSM 19436</name>
    <dbReference type="NCBI Taxonomy" id="1122133"/>
    <lineage>
        <taxon>Bacteria</taxon>
        <taxon>Pseudomonadati</taxon>
        <taxon>Pseudomonadota</taxon>
        <taxon>Alphaproteobacteria</taxon>
        <taxon>Hyphomicrobiales</taxon>
        <taxon>Kaistiaceae</taxon>
        <taxon>Kaistia</taxon>
    </lineage>
</organism>
<gene>
    <name evidence="4" type="ORF">SAMN02745157_1219</name>
</gene>
<dbReference type="SUPFAM" id="SSF53590">
    <property type="entry name" value="Nucleoside hydrolase"/>
    <property type="match status" value="1"/>
</dbReference>
<dbReference type="PANTHER" id="PTHR12304">
    <property type="entry name" value="INOSINE-URIDINE PREFERRING NUCLEOSIDE HYDROLASE"/>
    <property type="match status" value="1"/>
</dbReference>
<name>A0A1M4XCV5_9HYPH</name>
<dbReference type="PANTHER" id="PTHR12304:SF4">
    <property type="entry name" value="URIDINE NUCLEOSIDASE"/>
    <property type="match status" value="1"/>
</dbReference>
<dbReference type="InterPro" id="IPR023186">
    <property type="entry name" value="IUNH"/>
</dbReference>
<dbReference type="EMBL" id="FQUP01000001">
    <property type="protein sequence ID" value="SHE91344.1"/>
    <property type="molecule type" value="Genomic_DNA"/>
</dbReference>
<evidence type="ECO:0000256" key="2">
    <source>
        <dbReference type="ARBA" id="ARBA00023295"/>
    </source>
</evidence>
<protein>
    <submittedName>
        <fullName evidence="4">Purine nucleosidase</fullName>
    </submittedName>
</protein>
<dbReference type="GO" id="GO:0008477">
    <property type="term" value="F:purine nucleosidase activity"/>
    <property type="evidence" value="ECO:0007669"/>
    <property type="project" value="TreeGrafter"/>
</dbReference>
<dbReference type="InterPro" id="IPR015910">
    <property type="entry name" value="I/U_nuclsd_hydro_CS"/>
</dbReference>
<evidence type="ECO:0000313" key="5">
    <source>
        <dbReference type="Proteomes" id="UP000184485"/>
    </source>
</evidence>
<dbReference type="InterPro" id="IPR001910">
    <property type="entry name" value="Inosine/uridine_hydrolase_dom"/>
</dbReference>
<sequence>MSANPQAAKRHKLILDVDTGTDDAVAIMLAALHPTLELVACTTVNGNRTIEQTTDNTLRVLDHIGRGDIPVHAGLSRPIARLDFPIPRAERDPGVHFVEMPLAPARSRAKATDAVEFLIETYRAATEPITLVPVGPLSNIASALALFPKLVDFVPEVVIMGGGHAVSNVTPSAEFNIWADPEAAALVFAAGFRNLTLVPLDATHKAVISLDQCRVLRESGKPAAIAAATFVEKRIEGYRSYQTLDDQDAAPIHDALCVHHLVERNVIETFDYHVAVETTGALTVGRTVIDTNFRSRQPANAKVAMNADTERFGRFVVDTLTRF</sequence>
<reference evidence="4 5" key="1">
    <citation type="submission" date="2016-11" db="EMBL/GenBank/DDBJ databases">
        <authorList>
            <person name="Jaros S."/>
            <person name="Januszkiewicz K."/>
            <person name="Wedrychowicz H."/>
        </authorList>
    </citation>
    <scope>NUCLEOTIDE SEQUENCE [LARGE SCALE GENOMIC DNA]</scope>
    <source>
        <strain evidence="4 5">DSM 19436</strain>
    </source>
</reference>
<evidence type="ECO:0000259" key="3">
    <source>
        <dbReference type="Pfam" id="PF01156"/>
    </source>
</evidence>
<dbReference type="Gene3D" id="3.90.245.10">
    <property type="entry name" value="Ribonucleoside hydrolase-like"/>
    <property type="match status" value="1"/>
</dbReference>
<dbReference type="GO" id="GO:0045437">
    <property type="term" value="F:uridine nucleosidase activity"/>
    <property type="evidence" value="ECO:0007669"/>
    <property type="project" value="UniProtKB-ARBA"/>
</dbReference>
<dbReference type="GO" id="GO:0005829">
    <property type="term" value="C:cytosol"/>
    <property type="evidence" value="ECO:0007669"/>
    <property type="project" value="TreeGrafter"/>
</dbReference>
<dbReference type="OrthoDB" id="9797882at2"/>
<dbReference type="AlphaFoldDB" id="A0A1M4XCV5"/>
<evidence type="ECO:0000313" key="4">
    <source>
        <dbReference type="EMBL" id="SHE91344.1"/>
    </source>
</evidence>
<dbReference type="Proteomes" id="UP000184485">
    <property type="component" value="Unassembled WGS sequence"/>
</dbReference>
<keyword evidence="2" id="KW-0326">Glycosidase</keyword>
<feature type="domain" description="Inosine/uridine-preferring nucleoside hydrolase" evidence="3">
    <location>
        <begin position="13"/>
        <end position="312"/>
    </location>
</feature>
<keyword evidence="5" id="KW-1185">Reference proteome</keyword>
<dbReference type="STRING" id="1122133.SAMN02745157_1219"/>
<dbReference type="Pfam" id="PF01156">
    <property type="entry name" value="IU_nuc_hydro"/>
    <property type="match status" value="1"/>
</dbReference>
<evidence type="ECO:0000256" key="1">
    <source>
        <dbReference type="ARBA" id="ARBA00022801"/>
    </source>
</evidence>
<dbReference type="RefSeq" id="WP_073051810.1">
    <property type="nucleotide sequence ID" value="NZ_FQUP01000001.1"/>
</dbReference>
<accession>A0A1M4XCV5</accession>
<keyword evidence="1" id="KW-0378">Hydrolase</keyword>
<proteinExistence type="predicted"/>